<feature type="transmembrane region" description="Helical" evidence="8">
    <location>
        <begin position="218"/>
        <end position="239"/>
    </location>
</feature>
<protein>
    <submittedName>
        <fullName evidence="9">Endospore germination permease</fullName>
    </submittedName>
</protein>
<feature type="transmembrane region" description="Helical" evidence="8">
    <location>
        <begin position="146"/>
        <end position="166"/>
    </location>
</feature>
<organism evidence="9 10">
    <name type="scientific">Bacillus norwichensis</name>
    <dbReference type="NCBI Taxonomy" id="2762217"/>
    <lineage>
        <taxon>Bacteria</taxon>
        <taxon>Bacillati</taxon>
        <taxon>Bacillota</taxon>
        <taxon>Bacilli</taxon>
        <taxon>Bacillales</taxon>
        <taxon>Bacillaceae</taxon>
        <taxon>Bacillus</taxon>
    </lineage>
</organism>
<feature type="transmembrane region" description="Helical" evidence="8">
    <location>
        <begin position="107"/>
        <end position="134"/>
    </location>
</feature>
<evidence type="ECO:0000256" key="4">
    <source>
        <dbReference type="ARBA" id="ARBA00022544"/>
    </source>
</evidence>
<feature type="transmembrane region" description="Helical" evidence="8">
    <location>
        <begin position="335"/>
        <end position="354"/>
    </location>
</feature>
<evidence type="ECO:0000256" key="8">
    <source>
        <dbReference type="SAM" id="Phobius"/>
    </source>
</evidence>
<proteinExistence type="inferred from homology"/>
<dbReference type="InterPro" id="IPR004761">
    <property type="entry name" value="Spore_GerAB"/>
</dbReference>
<dbReference type="RefSeq" id="WP_191810430.1">
    <property type="nucleotide sequence ID" value="NZ_JACSPV010000005.1"/>
</dbReference>
<sequence>MERGKISALQMAMLLYPAVLATAILSMPSLTAQSAGRDMWMSPIFASITGFLAVYLAGSLHNMYPGKSVIQITEAVVGKMPGKVIGFFFFFFYLDLSGLSIRSYSDFIVTSFLFTTPQTVVISSMVLLCALCVYSGLEVMARVGQLLFPLFVLPILIAIIFLVPDLQPKNMLPVLENGWLPPLKGAIPPSGWFSEFFIIAFLLPYLSDVKKGMKYGLTVVLGVMISLVIVNFMVLFVLGESTANKLYPLMNVGRYSRAGFFENMEAVIMAVWIVGAFVKTSLFYYICSLVIAQWLNLSDHRPVVWPLGILIVQFSFWATPSTMAISRFDFLTFPYYSATIQLLLPLLLLLIAFVRKRKKKKSAV</sequence>
<dbReference type="PANTHER" id="PTHR34975">
    <property type="entry name" value="SPORE GERMINATION PROTEIN A2"/>
    <property type="match status" value="1"/>
</dbReference>
<reference evidence="9 10" key="1">
    <citation type="submission" date="2020-08" db="EMBL/GenBank/DDBJ databases">
        <title>A Genomic Blueprint of the Chicken Gut Microbiome.</title>
        <authorList>
            <person name="Gilroy R."/>
            <person name="Ravi A."/>
            <person name="Getino M."/>
            <person name="Pursley I."/>
            <person name="Horton D.L."/>
            <person name="Alikhan N.-F."/>
            <person name="Baker D."/>
            <person name="Gharbi K."/>
            <person name="Hall N."/>
            <person name="Watson M."/>
            <person name="Adriaenssens E.M."/>
            <person name="Foster-Nyarko E."/>
            <person name="Jarju S."/>
            <person name="Secka A."/>
            <person name="Antonio M."/>
            <person name="Oren A."/>
            <person name="Chaudhuri R."/>
            <person name="La Ragione R.M."/>
            <person name="Hildebrand F."/>
            <person name="Pallen M.J."/>
        </authorList>
    </citation>
    <scope>NUCLEOTIDE SEQUENCE [LARGE SCALE GENOMIC DNA]</scope>
    <source>
        <strain evidence="9 10">Sa1BUA2</strain>
    </source>
</reference>
<dbReference type="Gene3D" id="1.20.1740.10">
    <property type="entry name" value="Amino acid/polyamine transporter I"/>
    <property type="match status" value="1"/>
</dbReference>
<keyword evidence="10" id="KW-1185">Reference proteome</keyword>
<dbReference type="Pfam" id="PF03845">
    <property type="entry name" value="Spore_permease"/>
    <property type="match status" value="1"/>
</dbReference>
<dbReference type="Proteomes" id="UP000648182">
    <property type="component" value="Unassembled WGS sequence"/>
</dbReference>
<dbReference type="EMBL" id="JACSPV010000005">
    <property type="protein sequence ID" value="MBD8004385.1"/>
    <property type="molecule type" value="Genomic_DNA"/>
</dbReference>
<evidence type="ECO:0000256" key="5">
    <source>
        <dbReference type="ARBA" id="ARBA00022692"/>
    </source>
</evidence>
<comment type="similarity">
    <text evidence="2">Belongs to the amino acid-polyamine-organocation (APC) superfamily. Spore germination protein (SGP) (TC 2.A.3.9) family.</text>
</comment>
<accession>A0ABR8VI14</accession>
<comment type="subcellular location">
    <subcellularLocation>
        <location evidence="1">Membrane</location>
        <topology evidence="1">Multi-pass membrane protein</topology>
    </subcellularLocation>
</comment>
<feature type="transmembrane region" description="Helical" evidence="8">
    <location>
        <begin position="44"/>
        <end position="64"/>
    </location>
</feature>
<feature type="transmembrane region" description="Helical" evidence="8">
    <location>
        <begin position="303"/>
        <end position="323"/>
    </location>
</feature>
<keyword evidence="6 8" id="KW-1133">Transmembrane helix</keyword>
<evidence type="ECO:0000256" key="3">
    <source>
        <dbReference type="ARBA" id="ARBA00022448"/>
    </source>
</evidence>
<dbReference type="PANTHER" id="PTHR34975:SF2">
    <property type="entry name" value="SPORE GERMINATION PROTEIN A2"/>
    <property type="match status" value="1"/>
</dbReference>
<evidence type="ECO:0000256" key="6">
    <source>
        <dbReference type="ARBA" id="ARBA00022989"/>
    </source>
</evidence>
<evidence type="ECO:0000256" key="2">
    <source>
        <dbReference type="ARBA" id="ARBA00007998"/>
    </source>
</evidence>
<keyword evidence="3" id="KW-0813">Transport</keyword>
<keyword evidence="4" id="KW-0309">Germination</keyword>
<evidence type="ECO:0000256" key="7">
    <source>
        <dbReference type="ARBA" id="ARBA00023136"/>
    </source>
</evidence>
<gene>
    <name evidence="9" type="ORF">H9631_04765</name>
</gene>
<evidence type="ECO:0000256" key="1">
    <source>
        <dbReference type="ARBA" id="ARBA00004141"/>
    </source>
</evidence>
<dbReference type="NCBIfam" id="TIGR00912">
    <property type="entry name" value="2A0309"/>
    <property type="match status" value="1"/>
</dbReference>
<keyword evidence="5 8" id="KW-0812">Transmembrane</keyword>
<keyword evidence="7 8" id="KW-0472">Membrane</keyword>
<evidence type="ECO:0000313" key="9">
    <source>
        <dbReference type="EMBL" id="MBD8004385.1"/>
    </source>
</evidence>
<comment type="caution">
    <text evidence="9">The sequence shown here is derived from an EMBL/GenBank/DDBJ whole genome shotgun (WGS) entry which is preliminary data.</text>
</comment>
<name>A0ABR8VI14_9BACI</name>
<feature type="transmembrane region" description="Helical" evidence="8">
    <location>
        <begin position="266"/>
        <end position="291"/>
    </location>
</feature>
<feature type="transmembrane region" description="Helical" evidence="8">
    <location>
        <begin position="186"/>
        <end position="206"/>
    </location>
</feature>
<evidence type="ECO:0000313" key="10">
    <source>
        <dbReference type="Proteomes" id="UP000648182"/>
    </source>
</evidence>